<dbReference type="Gene3D" id="2.40.128.130">
    <property type="entry name" value="Autotransporter beta-domain"/>
    <property type="match status" value="1"/>
</dbReference>
<gene>
    <name evidence="7" type="ORF">CKO40_19275</name>
</gene>
<evidence type="ECO:0000256" key="4">
    <source>
        <dbReference type="ARBA" id="ARBA00022803"/>
    </source>
</evidence>
<feature type="domain" description="Cellulose synthase operon C C-terminal" evidence="6">
    <location>
        <begin position="487"/>
        <end position="821"/>
    </location>
</feature>
<dbReference type="Gene3D" id="1.25.40.10">
    <property type="entry name" value="Tetratricopeptide repeat domain"/>
    <property type="match status" value="1"/>
</dbReference>
<proteinExistence type="predicted"/>
<reference evidence="7" key="2">
    <citation type="journal article" date="2020" name="Microorganisms">
        <title>Osmotic Adaptation and Compatible Solute Biosynthesis of Phototrophic Bacteria as Revealed from Genome Analyses.</title>
        <authorList>
            <person name="Imhoff J.F."/>
            <person name="Rahn T."/>
            <person name="Kunzel S."/>
            <person name="Keller A."/>
            <person name="Neulinger S.C."/>
        </authorList>
    </citation>
    <scope>NUCLEOTIDE SEQUENCE</scope>
    <source>
        <strain evidence="7">DSM 11080</strain>
    </source>
</reference>
<dbReference type="Pfam" id="PF05420">
    <property type="entry name" value="BCSC_C"/>
    <property type="match status" value="1"/>
</dbReference>
<reference evidence="7" key="1">
    <citation type="submission" date="2017-08" db="EMBL/GenBank/DDBJ databases">
        <authorList>
            <person name="Imhoff J.F."/>
            <person name="Rahn T."/>
            <person name="Kuenzel S."/>
            <person name="Neulinger S.C."/>
        </authorList>
    </citation>
    <scope>NUCLEOTIDE SEQUENCE</scope>
    <source>
        <strain evidence="7">DSM 11080</strain>
    </source>
</reference>
<evidence type="ECO:0000256" key="2">
    <source>
        <dbReference type="ARBA" id="ARBA00022729"/>
    </source>
</evidence>
<feature type="region of interest" description="Disordered" evidence="5">
    <location>
        <begin position="88"/>
        <end position="153"/>
    </location>
</feature>
<keyword evidence="4" id="KW-0802">TPR repeat</keyword>
<evidence type="ECO:0000256" key="3">
    <source>
        <dbReference type="ARBA" id="ARBA00022737"/>
    </source>
</evidence>
<evidence type="ECO:0000259" key="6">
    <source>
        <dbReference type="Pfam" id="PF05420"/>
    </source>
</evidence>
<comment type="caution">
    <text evidence="7">The sequence shown here is derived from an EMBL/GenBank/DDBJ whole genome shotgun (WGS) entry which is preliminary data.</text>
</comment>
<protein>
    <recommendedName>
        <fullName evidence="6">Cellulose synthase operon C C-terminal domain-containing protein</fullName>
    </recommendedName>
</protein>
<organism evidence="7 8">
    <name type="scientific">Halochromatium glycolicum</name>
    <dbReference type="NCBI Taxonomy" id="85075"/>
    <lineage>
        <taxon>Bacteria</taxon>
        <taxon>Pseudomonadati</taxon>
        <taxon>Pseudomonadota</taxon>
        <taxon>Gammaproteobacteria</taxon>
        <taxon>Chromatiales</taxon>
        <taxon>Chromatiaceae</taxon>
        <taxon>Halochromatium</taxon>
    </lineage>
</organism>
<dbReference type="SUPFAM" id="SSF48452">
    <property type="entry name" value="TPR-like"/>
    <property type="match status" value="1"/>
</dbReference>
<dbReference type="InterPro" id="IPR036709">
    <property type="entry name" value="Autotransporte_beta_dom_sf"/>
</dbReference>
<feature type="compositionally biased region" description="Basic and acidic residues" evidence="5">
    <location>
        <begin position="121"/>
        <end position="133"/>
    </location>
</feature>
<keyword evidence="3" id="KW-0677">Repeat</keyword>
<accession>A0AAJ0U796</accession>
<name>A0AAJ0U796_9GAMM</name>
<dbReference type="InterPro" id="IPR011990">
    <property type="entry name" value="TPR-like_helical_dom_sf"/>
</dbReference>
<feature type="compositionally biased region" description="Low complexity" evidence="5">
    <location>
        <begin position="136"/>
        <end position="148"/>
    </location>
</feature>
<evidence type="ECO:0000313" key="7">
    <source>
        <dbReference type="EMBL" id="MBK1706628.1"/>
    </source>
</evidence>
<dbReference type="Proteomes" id="UP001296776">
    <property type="component" value="Unassembled WGS sequence"/>
</dbReference>
<evidence type="ECO:0000256" key="5">
    <source>
        <dbReference type="SAM" id="MobiDB-lite"/>
    </source>
</evidence>
<dbReference type="RefSeq" id="WP_200348091.1">
    <property type="nucleotide sequence ID" value="NZ_NRSJ01000046.1"/>
</dbReference>
<dbReference type="AlphaFoldDB" id="A0AAJ0U796"/>
<dbReference type="GO" id="GO:0030244">
    <property type="term" value="P:cellulose biosynthetic process"/>
    <property type="evidence" value="ECO:0007669"/>
    <property type="project" value="InterPro"/>
</dbReference>
<keyword evidence="2" id="KW-0732">Signal</keyword>
<sequence length="841" mass="92353">MTSIQQAAIAPETRTPCRHYWLVLWAAIPSLGFAQPSALESSAHEPALKAVQEAALAAAAQGPIQEPAQPDAQPDAQPGVVELQRTAPPTVVERKREQVQAGVADEDVATETESSPVQIETRAEESSRIRATPDEAAAQSAATGAEPAPGRFYSAGRRAEPQLWMLLNADRYQELQREITRLQQLDPRWQPPPELVYWLRHHLAEQANVDARNGETRDRATTTASPYSAALRRAGRLQAQDRPGEALRALDPWLAQITSRHDANAMALIGWLRLDTQDAQAALRAFERSYQWRASADAAKGELLALARLDDNDRLLKQAKLQAERWPILHPTAAASLRSAATRLHQASRYQQAQHLLDAALELAPAGRDIEILTGWNLLRLGEGQAAAETFEKLYRRNPDSASAEGLLRSLRQQGAHSKLERLAQAPGPLRQLWLADQVERFVERGEPLRAYRTDPEGLPALANLDSPAAGLGLSWRERSGDPGLGQLTETRIPVVQYTHWTGLLGVGLSIDRVMLDAGTARADALIGSAPGPMTPSKRRATSDASHVDNGLTWTLGLSYQGDWRLAAEVGQTPTDGALDATLHGRLRVGRRGSDFAWNATLAHEPVRESLLSYTGMTDPGNGGAWGRVFRSGLTLDAWYQIDPKWTLSSRLQVHEYRGRDVADNTGIAAAFAIGRNLPLPGLAYLTLGPAVEYQHFRRNLNHFTLGHGGYYSPEQDLGLMLALDFQTREAAPWLVQGSARAGWRSQEEAESPWFPLGTTHQQDRPQRYAASSESGLAASLRLEGAAQLSRQWQIGAALSGNYSLRFEEYKGMLFLRWLFEPRNAVFSSDLPGAAIANSHR</sequence>
<dbReference type="SUPFAM" id="SSF103515">
    <property type="entry name" value="Autotransporter"/>
    <property type="match status" value="1"/>
</dbReference>
<keyword evidence="8" id="KW-1185">Reference proteome</keyword>
<evidence type="ECO:0000256" key="1">
    <source>
        <dbReference type="ARBA" id="ARBA00003476"/>
    </source>
</evidence>
<evidence type="ECO:0000313" key="8">
    <source>
        <dbReference type="Proteomes" id="UP001296776"/>
    </source>
</evidence>
<dbReference type="EMBL" id="NRSJ01000046">
    <property type="protein sequence ID" value="MBK1706628.1"/>
    <property type="molecule type" value="Genomic_DNA"/>
</dbReference>
<comment type="function">
    <text evidence="1">Required for maximal bacterial cellulose synthesis.</text>
</comment>
<dbReference type="InterPro" id="IPR008410">
    <property type="entry name" value="BCSC_C"/>
</dbReference>
<dbReference type="GO" id="GO:0019867">
    <property type="term" value="C:outer membrane"/>
    <property type="evidence" value="ECO:0007669"/>
    <property type="project" value="InterPro"/>
</dbReference>